<sequence length="376" mass="37567">MSYFPNSGAMDATAAGGPITFLPQIVTGSPEQIASHVAQLLRKATHFMSLLDEFGKASDQLGKVWSGHASESALKKISDSLQSFEKIIKVLQDGAELLGVAGTLVKTAQEAYRAVVSAVNPTVASLMSNWWTYGAAVALSTATSASLRAFITAIGALLESLGVAKLGAQISSLVSIIGEIEKLFGGHSSSSPSGGGSVPTVGSVGSTPISGPQAPPPVASSIGQQVGQGQQPYTPPPFTQYTPPALSGGQGGGWPGGQGGSWPGLPTGGQNGSWPGLPGAGGLASGANSGDGWIAVDPAQAATPAQPSTPAGHGAPTDAAGGVGQEVKVTTTHDGVTTTVEVPAGRAADIDLGYTVNGDHFSEHIDITADGRVKVD</sequence>
<gene>
    <name evidence="2" type="ORF">F0L68_01620</name>
</gene>
<proteinExistence type="predicted"/>
<reference evidence="2 3" key="1">
    <citation type="submission" date="2019-09" db="EMBL/GenBank/DDBJ databases">
        <title>Goodfellowia gen. nov., a new genus of the Pseudonocardineae related to Actinoalloteichus, containing Goodfellowia coeruleoviolacea gen. nov., comb. nov. gen. nov., comb. nov.</title>
        <authorList>
            <person name="Labeda D."/>
        </authorList>
    </citation>
    <scope>NUCLEOTIDE SEQUENCE [LARGE SCALE GENOMIC DNA]</scope>
    <source>
        <strain evidence="2 3">AN110305</strain>
    </source>
</reference>
<accession>A0A5B2XUP0</accession>
<evidence type="ECO:0000256" key="1">
    <source>
        <dbReference type="SAM" id="MobiDB-lite"/>
    </source>
</evidence>
<comment type="caution">
    <text evidence="2">The sequence shown here is derived from an EMBL/GenBank/DDBJ whole genome shotgun (WGS) entry which is preliminary data.</text>
</comment>
<dbReference type="SUPFAM" id="SSF140453">
    <property type="entry name" value="EsxAB dimer-like"/>
    <property type="match status" value="1"/>
</dbReference>
<reference evidence="2 3" key="2">
    <citation type="submission" date="2019-09" db="EMBL/GenBank/DDBJ databases">
        <authorList>
            <person name="Jin C."/>
        </authorList>
    </citation>
    <scope>NUCLEOTIDE SEQUENCE [LARGE SCALE GENOMIC DNA]</scope>
    <source>
        <strain evidence="2 3">AN110305</strain>
    </source>
</reference>
<feature type="compositionally biased region" description="Low complexity" evidence="1">
    <location>
        <begin position="223"/>
        <end position="232"/>
    </location>
</feature>
<dbReference type="RefSeq" id="WP_149847577.1">
    <property type="nucleotide sequence ID" value="NZ_VUOB01000002.1"/>
</dbReference>
<name>A0A5B2XUP0_9PSEU</name>
<dbReference type="Gene3D" id="1.10.287.1060">
    <property type="entry name" value="ESAT-6-like"/>
    <property type="match status" value="1"/>
</dbReference>
<dbReference type="OrthoDB" id="3358456at2"/>
<feature type="region of interest" description="Disordered" evidence="1">
    <location>
        <begin position="188"/>
        <end position="321"/>
    </location>
</feature>
<dbReference type="EMBL" id="VUOB01000002">
    <property type="protein sequence ID" value="KAA2266471.1"/>
    <property type="molecule type" value="Genomic_DNA"/>
</dbReference>
<feature type="compositionally biased region" description="Low complexity" evidence="1">
    <location>
        <begin position="285"/>
        <end position="311"/>
    </location>
</feature>
<feature type="compositionally biased region" description="Low complexity" evidence="1">
    <location>
        <begin position="188"/>
        <end position="208"/>
    </location>
</feature>
<protein>
    <submittedName>
        <fullName evidence="2">Uncharacterized protein</fullName>
    </submittedName>
</protein>
<evidence type="ECO:0000313" key="3">
    <source>
        <dbReference type="Proteomes" id="UP000323454"/>
    </source>
</evidence>
<organism evidence="2 3">
    <name type="scientific">Solihabitans fulvus</name>
    <dbReference type="NCBI Taxonomy" id="1892852"/>
    <lineage>
        <taxon>Bacteria</taxon>
        <taxon>Bacillati</taxon>
        <taxon>Actinomycetota</taxon>
        <taxon>Actinomycetes</taxon>
        <taxon>Pseudonocardiales</taxon>
        <taxon>Pseudonocardiaceae</taxon>
        <taxon>Solihabitans</taxon>
    </lineage>
</organism>
<feature type="compositionally biased region" description="Gly residues" evidence="1">
    <location>
        <begin position="248"/>
        <end position="271"/>
    </location>
</feature>
<dbReference type="Proteomes" id="UP000323454">
    <property type="component" value="Unassembled WGS sequence"/>
</dbReference>
<dbReference type="InterPro" id="IPR036689">
    <property type="entry name" value="ESAT-6-like_sf"/>
</dbReference>
<dbReference type="AlphaFoldDB" id="A0A5B2XUP0"/>
<keyword evidence="3" id="KW-1185">Reference proteome</keyword>
<evidence type="ECO:0000313" key="2">
    <source>
        <dbReference type="EMBL" id="KAA2266471.1"/>
    </source>
</evidence>